<keyword evidence="6 8" id="KW-1133">Transmembrane helix</keyword>
<evidence type="ECO:0000256" key="4">
    <source>
        <dbReference type="ARBA" id="ARBA00022519"/>
    </source>
</evidence>
<accession>A0A1F4TST9</accession>
<dbReference type="Pfam" id="PF00482">
    <property type="entry name" value="T2SSF"/>
    <property type="match status" value="1"/>
</dbReference>
<proteinExistence type="inferred from homology"/>
<comment type="subcellular location">
    <subcellularLocation>
        <location evidence="1">Cell inner membrane</location>
        <topology evidence="1">Multi-pass membrane protein</topology>
    </subcellularLocation>
</comment>
<keyword evidence="5 8" id="KW-0812">Transmembrane</keyword>
<evidence type="ECO:0000256" key="5">
    <source>
        <dbReference type="ARBA" id="ARBA00022692"/>
    </source>
</evidence>
<sequence length="251" mass="28490">MEYDAKTADRIKTATRYPMIVLFTLIMAIIGLNIYVIPKFATFFTAFKMDLPLPTKILMATNYIIVNYWFLFVIGFILLGYTFKRVLDTETGRYNWDRLMLVTPVFGPLFSKIYLSRFGRMLSAMLASGIPILDALTIVSATIENKVISKSIITVRDEVFGGKTLAEPMRTSKIFPPIAISMVAIGEKVGMLEKMLDKMADYFEREVDYTIKNLTPLLEPILIFGLAFILLIFALGIFLPMWNVVNITKSS</sequence>
<comment type="caution">
    <text evidence="10">The sequence shown here is derived from an EMBL/GenBank/DDBJ whole genome shotgun (WGS) entry which is preliminary data.</text>
</comment>
<evidence type="ECO:0000313" key="10">
    <source>
        <dbReference type="EMBL" id="OGC35716.1"/>
    </source>
</evidence>
<protein>
    <recommendedName>
        <fullName evidence="9">Type II secretion system protein GspF domain-containing protein</fullName>
    </recommendedName>
</protein>
<dbReference type="AlphaFoldDB" id="A0A1F4TST9"/>
<dbReference type="PRINTS" id="PR00812">
    <property type="entry name" value="BCTERIALGSPF"/>
</dbReference>
<dbReference type="InterPro" id="IPR003004">
    <property type="entry name" value="GspF/PilC"/>
</dbReference>
<evidence type="ECO:0000256" key="1">
    <source>
        <dbReference type="ARBA" id="ARBA00004429"/>
    </source>
</evidence>
<feature type="transmembrane region" description="Helical" evidence="8">
    <location>
        <begin position="221"/>
        <end position="242"/>
    </location>
</feature>
<keyword evidence="3" id="KW-1003">Cell membrane</keyword>
<dbReference type="GO" id="GO:0005886">
    <property type="term" value="C:plasma membrane"/>
    <property type="evidence" value="ECO:0007669"/>
    <property type="project" value="UniProtKB-SubCell"/>
</dbReference>
<feature type="domain" description="Type II secretion system protein GspF" evidence="9">
    <location>
        <begin position="120"/>
        <end position="240"/>
    </location>
</feature>
<dbReference type="FunFam" id="1.20.81.30:FF:000001">
    <property type="entry name" value="Type II secretion system protein F"/>
    <property type="match status" value="1"/>
</dbReference>
<dbReference type="GO" id="GO:0015628">
    <property type="term" value="P:protein secretion by the type II secretion system"/>
    <property type="evidence" value="ECO:0007669"/>
    <property type="project" value="TreeGrafter"/>
</dbReference>
<feature type="transmembrane region" description="Helical" evidence="8">
    <location>
        <begin position="57"/>
        <end position="83"/>
    </location>
</feature>
<evidence type="ECO:0000256" key="2">
    <source>
        <dbReference type="ARBA" id="ARBA00005745"/>
    </source>
</evidence>
<dbReference type="Gene3D" id="1.20.81.30">
    <property type="entry name" value="Type II secretion system (T2SS), domain F"/>
    <property type="match status" value="1"/>
</dbReference>
<gene>
    <name evidence="10" type="ORF">A2311_00570</name>
</gene>
<keyword evidence="4" id="KW-0997">Cell inner membrane</keyword>
<dbReference type="InterPro" id="IPR042094">
    <property type="entry name" value="T2SS_GspF_sf"/>
</dbReference>
<evidence type="ECO:0000313" key="11">
    <source>
        <dbReference type="Proteomes" id="UP000178951"/>
    </source>
</evidence>
<keyword evidence="7 8" id="KW-0472">Membrane</keyword>
<comment type="similarity">
    <text evidence="2">Belongs to the GSP F family.</text>
</comment>
<organism evidence="10 11">
    <name type="scientific">candidate division WOR-1 bacterium RIFOXYB2_FULL_48_7</name>
    <dbReference type="NCBI Taxonomy" id="1802583"/>
    <lineage>
        <taxon>Bacteria</taxon>
        <taxon>Bacillati</taxon>
        <taxon>Saganbacteria</taxon>
    </lineage>
</organism>
<name>A0A1F4TST9_UNCSA</name>
<dbReference type="EMBL" id="MEUF01000021">
    <property type="protein sequence ID" value="OGC35716.1"/>
    <property type="molecule type" value="Genomic_DNA"/>
</dbReference>
<dbReference type="PANTHER" id="PTHR30012:SF4">
    <property type="entry name" value="MSHA BIOGENESIS PROTEIN MSHG"/>
    <property type="match status" value="1"/>
</dbReference>
<evidence type="ECO:0000256" key="6">
    <source>
        <dbReference type="ARBA" id="ARBA00022989"/>
    </source>
</evidence>
<dbReference type="STRING" id="1802583.A2311_00570"/>
<evidence type="ECO:0000256" key="3">
    <source>
        <dbReference type="ARBA" id="ARBA00022475"/>
    </source>
</evidence>
<evidence type="ECO:0000256" key="8">
    <source>
        <dbReference type="SAM" id="Phobius"/>
    </source>
</evidence>
<evidence type="ECO:0000259" key="9">
    <source>
        <dbReference type="Pfam" id="PF00482"/>
    </source>
</evidence>
<evidence type="ECO:0000256" key="7">
    <source>
        <dbReference type="ARBA" id="ARBA00023136"/>
    </source>
</evidence>
<dbReference type="Proteomes" id="UP000178951">
    <property type="component" value="Unassembled WGS sequence"/>
</dbReference>
<reference evidence="10 11" key="1">
    <citation type="journal article" date="2016" name="Nat. Commun.">
        <title>Thousands of microbial genomes shed light on interconnected biogeochemical processes in an aquifer system.</title>
        <authorList>
            <person name="Anantharaman K."/>
            <person name="Brown C.T."/>
            <person name="Hug L.A."/>
            <person name="Sharon I."/>
            <person name="Castelle C.J."/>
            <person name="Probst A.J."/>
            <person name="Thomas B.C."/>
            <person name="Singh A."/>
            <person name="Wilkins M.J."/>
            <person name="Karaoz U."/>
            <person name="Brodie E.L."/>
            <person name="Williams K.H."/>
            <person name="Hubbard S.S."/>
            <person name="Banfield J.F."/>
        </authorList>
    </citation>
    <scope>NUCLEOTIDE SEQUENCE [LARGE SCALE GENOMIC DNA]</scope>
</reference>
<feature type="transmembrane region" description="Helical" evidence="8">
    <location>
        <begin position="20"/>
        <end position="37"/>
    </location>
</feature>
<dbReference type="InterPro" id="IPR018076">
    <property type="entry name" value="T2SS_GspF_dom"/>
</dbReference>
<dbReference type="PANTHER" id="PTHR30012">
    <property type="entry name" value="GENERAL SECRETION PATHWAY PROTEIN"/>
    <property type="match status" value="1"/>
</dbReference>